<feature type="transmembrane region" description="Helical" evidence="1">
    <location>
        <begin position="79"/>
        <end position="106"/>
    </location>
</feature>
<evidence type="ECO:0000313" key="3">
    <source>
        <dbReference type="Proteomes" id="UP000597762"/>
    </source>
</evidence>
<keyword evidence="1" id="KW-0472">Membrane</keyword>
<evidence type="ECO:0000256" key="1">
    <source>
        <dbReference type="SAM" id="Phobius"/>
    </source>
</evidence>
<keyword evidence="1" id="KW-0812">Transmembrane</keyword>
<keyword evidence="3" id="KW-1185">Reference proteome</keyword>
<protein>
    <submittedName>
        <fullName evidence="2">Uncharacterized protein</fullName>
    </submittedName>
</protein>
<organism evidence="2 3">
    <name type="scientific">Acanthosepion pharaonis</name>
    <name type="common">Pharaoh cuttlefish</name>
    <name type="synonym">Sepia pharaonis</name>
    <dbReference type="NCBI Taxonomy" id="158019"/>
    <lineage>
        <taxon>Eukaryota</taxon>
        <taxon>Metazoa</taxon>
        <taxon>Spiralia</taxon>
        <taxon>Lophotrochozoa</taxon>
        <taxon>Mollusca</taxon>
        <taxon>Cephalopoda</taxon>
        <taxon>Coleoidea</taxon>
        <taxon>Decapodiformes</taxon>
        <taxon>Sepiida</taxon>
        <taxon>Sepiina</taxon>
        <taxon>Sepiidae</taxon>
        <taxon>Acanthosepion</taxon>
    </lineage>
</organism>
<reference evidence="2" key="1">
    <citation type="submission" date="2021-01" db="EMBL/GenBank/DDBJ databases">
        <authorList>
            <person name="Li R."/>
            <person name="Bekaert M."/>
        </authorList>
    </citation>
    <scope>NUCLEOTIDE SEQUENCE</scope>
    <source>
        <strain evidence="2">Farmed</strain>
    </source>
</reference>
<dbReference type="Proteomes" id="UP000597762">
    <property type="component" value="Unassembled WGS sequence"/>
</dbReference>
<gene>
    <name evidence="2" type="ORF">SPHA_61223</name>
</gene>
<evidence type="ECO:0000313" key="2">
    <source>
        <dbReference type="EMBL" id="CAE1309538.1"/>
    </source>
</evidence>
<feature type="transmembrane region" description="Helical" evidence="1">
    <location>
        <begin position="112"/>
        <end position="131"/>
    </location>
</feature>
<proteinExistence type="predicted"/>
<dbReference type="EMBL" id="CAHIKZ030004310">
    <property type="protein sequence ID" value="CAE1309538.1"/>
    <property type="molecule type" value="Genomic_DNA"/>
</dbReference>
<keyword evidence="1" id="KW-1133">Transmembrane helix</keyword>
<dbReference type="AlphaFoldDB" id="A0A812DVH8"/>
<accession>A0A812DVH8</accession>
<comment type="caution">
    <text evidence="2">The sequence shown here is derived from an EMBL/GenBank/DDBJ whole genome shotgun (WGS) entry which is preliminary data.</text>
</comment>
<sequence>MPLDSAVPPQFLHTSRHRSFDRLHSLYPFCWAVPWRMGSNRPEDIEEIAKYLSSNPYFFFLSLLSFYSLKPNSLVLLNYFSLFVISFTLSSFFILLSYHIFFPIFLSKPFHFINFFILSMLVFFSFVLFAFHFQFFFFVFFLLSLVHLSISMFFLHFFLIFCFYPTLFPSVIYSVRIFFSFIRIV</sequence>
<name>A0A812DVH8_ACAPH</name>